<dbReference type="InterPro" id="IPR015590">
    <property type="entry name" value="Aldehyde_DH_dom"/>
</dbReference>
<dbReference type="InterPro" id="IPR029510">
    <property type="entry name" value="Ald_DH_CS_GLU"/>
</dbReference>
<dbReference type="InterPro" id="IPR016162">
    <property type="entry name" value="Ald_DH_N"/>
</dbReference>
<dbReference type="PROSITE" id="PS00687">
    <property type="entry name" value="ALDEHYDE_DEHYDR_GLU"/>
    <property type="match status" value="1"/>
</dbReference>
<dbReference type="FunFam" id="3.40.309.10:FF:000012">
    <property type="entry name" value="Betaine aldehyde dehydrogenase"/>
    <property type="match status" value="1"/>
</dbReference>
<evidence type="ECO:0000259" key="4">
    <source>
        <dbReference type="Pfam" id="PF00171"/>
    </source>
</evidence>
<evidence type="ECO:0000256" key="3">
    <source>
        <dbReference type="ARBA" id="ARBA00023027"/>
    </source>
</evidence>
<accession>A0A381XEC9</accession>
<keyword evidence="3" id="KW-0520">NAD</keyword>
<evidence type="ECO:0000256" key="1">
    <source>
        <dbReference type="ARBA" id="ARBA00009986"/>
    </source>
</evidence>
<dbReference type="InterPro" id="IPR016160">
    <property type="entry name" value="Ald_DH_CS_CYS"/>
</dbReference>
<dbReference type="Pfam" id="PF00171">
    <property type="entry name" value="Aldedh"/>
    <property type="match status" value="1"/>
</dbReference>
<organism evidence="5">
    <name type="scientific">marine metagenome</name>
    <dbReference type="NCBI Taxonomy" id="408172"/>
    <lineage>
        <taxon>unclassified sequences</taxon>
        <taxon>metagenomes</taxon>
        <taxon>ecological metagenomes</taxon>
    </lineage>
</organism>
<dbReference type="InterPro" id="IPR016161">
    <property type="entry name" value="Ald_DH/histidinol_DH"/>
</dbReference>
<evidence type="ECO:0000256" key="2">
    <source>
        <dbReference type="ARBA" id="ARBA00023002"/>
    </source>
</evidence>
<feature type="domain" description="Aldehyde dehydrogenase" evidence="4">
    <location>
        <begin position="1"/>
        <end position="456"/>
    </location>
</feature>
<evidence type="ECO:0000313" key="5">
    <source>
        <dbReference type="EMBL" id="SVA62980.1"/>
    </source>
</evidence>
<gene>
    <name evidence="5" type="ORF">METZ01_LOCUS115834</name>
</gene>
<sequence length="459" mass="49980">MDVFEPATGKVYAQVPASGIADVDRGVEAAQAAFDSWSDTSLINRTAVLNRIAGKLYERLDEMADYESRDTGKPISLARSVDIPRAITNFKFFAGYVKSFELESILDDNNSSNRVNRSPLGVVGCISPWNLPLYLFTWKIAPALAVGNCVIAKPSEITPYTAFKFGEICQDAGLPPGVLNIIHGPGDSTGDALVTHHKVKAISFTGGTATGKTIAGKVGRMFKKLSLEMGGKNPAIIFSDCDYGKMLETVVRSSFSNQGQICLCSSRILVQSNIMDRFKTDFIQKVNDLQVGDPIKETTHFGAITSKMQRDKILDYIQLAEDEGGKILCGGVSLHLDGRCEDGWFIGPTVIEGLGPLCRTNQEEIFGPVVTLIPFDEESEAVEISNNTEYGLSATIWTENPEKANRVANAVDSGVIWVNCWMVRDLRTPFGGMKKSGFGREGGDDVLHFFTESKNICTG</sequence>
<dbReference type="FunFam" id="3.40.605.10:FF:000001">
    <property type="entry name" value="Aldehyde dehydrogenase 1"/>
    <property type="match status" value="1"/>
</dbReference>
<protein>
    <recommendedName>
        <fullName evidence="4">Aldehyde dehydrogenase domain-containing protein</fullName>
    </recommendedName>
</protein>
<dbReference type="Gene3D" id="3.40.309.10">
    <property type="entry name" value="Aldehyde Dehydrogenase, Chain A, domain 2"/>
    <property type="match status" value="1"/>
</dbReference>
<dbReference type="GO" id="GO:0016620">
    <property type="term" value="F:oxidoreductase activity, acting on the aldehyde or oxo group of donors, NAD or NADP as acceptor"/>
    <property type="evidence" value="ECO:0007669"/>
    <property type="project" value="InterPro"/>
</dbReference>
<dbReference type="InterPro" id="IPR016163">
    <property type="entry name" value="Ald_DH_C"/>
</dbReference>
<keyword evidence="2" id="KW-0560">Oxidoreductase</keyword>
<dbReference type="CDD" id="cd07093">
    <property type="entry name" value="ALDH_F8_HMSADH"/>
    <property type="match status" value="1"/>
</dbReference>
<reference evidence="5" key="1">
    <citation type="submission" date="2018-05" db="EMBL/GenBank/DDBJ databases">
        <authorList>
            <person name="Lanie J.A."/>
            <person name="Ng W.-L."/>
            <person name="Kazmierczak K.M."/>
            <person name="Andrzejewski T.M."/>
            <person name="Davidsen T.M."/>
            <person name="Wayne K.J."/>
            <person name="Tettelin H."/>
            <person name="Glass J.I."/>
            <person name="Rusch D."/>
            <person name="Podicherti R."/>
            <person name="Tsui H.-C.T."/>
            <person name="Winkler M.E."/>
        </authorList>
    </citation>
    <scope>NUCLEOTIDE SEQUENCE</scope>
</reference>
<proteinExistence type="inferred from homology"/>
<comment type="similarity">
    <text evidence="1">Belongs to the aldehyde dehydrogenase family.</text>
</comment>
<dbReference type="Gene3D" id="3.40.605.10">
    <property type="entry name" value="Aldehyde Dehydrogenase, Chain A, domain 1"/>
    <property type="match status" value="1"/>
</dbReference>
<dbReference type="AlphaFoldDB" id="A0A381XEC9"/>
<dbReference type="PANTHER" id="PTHR43720">
    <property type="entry name" value="2-AMINOMUCONIC SEMIALDEHYDE DEHYDROGENASE"/>
    <property type="match status" value="1"/>
</dbReference>
<dbReference type="PANTHER" id="PTHR43720:SF2">
    <property type="entry name" value="2-AMINOMUCONIC SEMIALDEHYDE DEHYDROGENASE"/>
    <property type="match status" value="1"/>
</dbReference>
<dbReference type="EMBL" id="UINC01014839">
    <property type="protein sequence ID" value="SVA62980.1"/>
    <property type="molecule type" value="Genomic_DNA"/>
</dbReference>
<name>A0A381XEC9_9ZZZZ</name>
<dbReference type="PROSITE" id="PS00070">
    <property type="entry name" value="ALDEHYDE_DEHYDR_CYS"/>
    <property type="match status" value="1"/>
</dbReference>
<dbReference type="SUPFAM" id="SSF53720">
    <property type="entry name" value="ALDH-like"/>
    <property type="match status" value="1"/>
</dbReference>